<dbReference type="Pfam" id="PF10458">
    <property type="entry name" value="Val_tRNA-synt_C"/>
    <property type="match status" value="1"/>
</dbReference>
<dbReference type="PANTHER" id="PTHR11946:SF93">
    <property type="entry name" value="VALINE--TRNA LIGASE, CHLOROPLASTIC_MITOCHONDRIAL 2"/>
    <property type="match status" value="1"/>
</dbReference>
<keyword evidence="4 10" id="KW-0067">ATP-binding</keyword>
<reference evidence="14 15" key="2">
    <citation type="journal article" date="2010" name="Stand. Genomic Sci.">
        <title>Complete genome sequence of Desulfohalobium retbaense type strain (HR(100)).</title>
        <authorList>
            <person name="Spring S."/>
            <person name="Nolan M."/>
            <person name="Lapidus A."/>
            <person name="Glavina Del Rio T."/>
            <person name="Copeland A."/>
            <person name="Tice H."/>
            <person name="Cheng J.F."/>
            <person name="Lucas S."/>
            <person name="Land M."/>
            <person name="Chen F."/>
            <person name="Bruce D."/>
            <person name="Goodwin L."/>
            <person name="Pitluck S."/>
            <person name="Ivanova N."/>
            <person name="Mavromatis K."/>
            <person name="Mikhailova N."/>
            <person name="Pati A."/>
            <person name="Chen A."/>
            <person name="Palaniappan K."/>
            <person name="Hauser L."/>
            <person name="Chang Y.J."/>
            <person name="Jeffries C.D."/>
            <person name="Munk C."/>
            <person name="Kiss H."/>
            <person name="Chain P."/>
            <person name="Han C."/>
            <person name="Brettin T."/>
            <person name="Detter J.C."/>
            <person name="Schuler E."/>
            <person name="Goker M."/>
            <person name="Rohde M."/>
            <person name="Bristow J."/>
            <person name="Eisen J.A."/>
            <person name="Markowitz V."/>
            <person name="Hugenholtz P."/>
            <person name="Kyrpides N.C."/>
            <person name="Klenk H.P."/>
        </authorList>
    </citation>
    <scope>NUCLEOTIDE SEQUENCE [LARGE SCALE GENOMIC DNA]</scope>
    <source>
        <strain evidence="15">ATCC 49802 / DSM 20745 / S 6022</strain>
    </source>
</reference>
<dbReference type="InParanoid" id="D1C479"/>
<dbReference type="InterPro" id="IPR014729">
    <property type="entry name" value="Rossmann-like_a/b/a_fold"/>
</dbReference>
<evidence type="ECO:0000259" key="13">
    <source>
        <dbReference type="Pfam" id="PF10458"/>
    </source>
</evidence>
<evidence type="ECO:0000256" key="4">
    <source>
        <dbReference type="ARBA" id="ARBA00022840"/>
    </source>
</evidence>
<dbReference type="CDD" id="cd00817">
    <property type="entry name" value="ValRS_core"/>
    <property type="match status" value="1"/>
</dbReference>
<comment type="subcellular location">
    <subcellularLocation>
        <location evidence="10">Cytoplasm</location>
    </subcellularLocation>
</comment>
<comment type="domain">
    <text evidence="10">ValRS has two distinct active sites: one for aminoacylation and one for editing. The misactivated threonine is translocated from the active site to the editing site.</text>
</comment>
<evidence type="ECO:0000259" key="11">
    <source>
        <dbReference type="Pfam" id="PF00133"/>
    </source>
</evidence>
<dbReference type="InterPro" id="IPR019499">
    <property type="entry name" value="Val-tRNA_synth_tRNA-bd"/>
</dbReference>
<gene>
    <name evidence="10" type="primary">valS</name>
    <name evidence="14" type="ordered locus">Sthe_1612</name>
</gene>
<evidence type="ECO:0000259" key="12">
    <source>
        <dbReference type="Pfam" id="PF08264"/>
    </source>
</evidence>
<keyword evidence="7 10" id="KW-0030">Aminoacyl-tRNA synthetase</keyword>
<dbReference type="HAMAP" id="MF_02004">
    <property type="entry name" value="Val_tRNA_synth_type1"/>
    <property type="match status" value="1"/>
</dbReference>
<sequence length="894" mass="101787">MARATQRGELAKAYAPQEVEAHWYDWWDDRGYFTPRIEPGRKPFVIIMPPPNVTGELHMGHALFVTVEDILTRWHRMLGEPTLWLPGADHAGIAGQWVVEKEIAKEGLSRHDLGREKFLERVWDWMDRYRGRIREQLRILGASCDWTRFRFTMDPGPSRAVRTAFKHLYDKGLIYRGERMINWCPRCMTALSDLEVNHVEIQSHIWTIRYPIEGTDQFIEVATTRPETMLGDTGVAVHPNDERYAGLIGKTVRLPLMNRLIPIVADEAVDPEFGSGAVKVTPGHDPVDFEIGRRHNLPAINILNKDGTLNENAGEFVGQTTQEARRNVVARLQEEGYLVRVEEHAHSVGHCDRCDTVVEPIISLQWWLRMEPLAKPAIQVARDETVRFIPERFKGIYLHWMENVHDWCLSRQLWWGHRIPVWYCDACGEVTVTAEESIDRCEHCGSTDIHQDPDVLDTWFSSGLWPFSTLGWPDDTEDLRYFYPGTVMETGYDIIFLWVARMIFLGLEFMGEVPFTHVYFHGTVRDEAGQRMSKTKGNVLDPTEITARYGSDALRFALITAGAPGADLKLSVQRVEAARNFANKIWNATRYVLRAIDGHEIATGPDGAPLRPQAEHLGLADRWMLSRLEAVTAEVTDLLHAFQLGEAGRRLYEFLWSEYCDWYIESSKPVLQGNDAVAKAATRQTLVYVLERSLRLLHPIMPFVTEELWQHLPHAGDSIMVAPWPEADTAAIDKQAVAEYEFLIEAVRSIRNARAETGVEPARWISAIIQPGSHLATFEEGDAAFRFLARIAADRLEFIPADAEAPEQVVTLVVDDAVIYLPLAGMVDLDAERQRLRGEIEQVEEEIARAGSLLANENFVQRAPAEVVDRHRQRLTDLQERLALLQSRLADLGE</sequence>
<feature type="coiled-coil region" evidence="10">
    <location>
        <begin position="826"/>
        <end position="888"/>
    </location>
</feature>
<comment type="catalytic activity">
    <reaction evidence="8 10">
        <text>tRNA(Val) + L-valine + ATP = L-valyl-tRNA(Val) + AMP + diphosphate</text>
        <dbReference type="Rhea" id="RHEA:10704"/>
        <dbReference type="Rhea" id="RHEA-COMP:9672"/>
        <dbReference type="Rhea" id="RHEA-COMP:9708"/>
        <dbReference type="ChEBI" id="CHEBI:30616"/>
        <dbReference type="ChEBI" id="CHEBI:33019"/>
        <dbReference type="ChEBI" id="CHEBI:57762"/>
        <dbReference type="ChEBI" id="CHEBI:78442"/>
        <dbReference type="ChEBI" id="CHEBI:78537"/>
        <dbReference type="ChEBI" id="CHEBI:456215"/>
        <dbReference type="EC" id="6.1.1.9"/>
    </reaction>
</comment>
<dbReference type="FunCoup" id="D1C479">
    <property type="interactions" value="479"/>
</dbReference>
<evidence type="ECO:0000256" key="1">
    <source>
        <dbReference type="ARBA" id="ARBA00022490"/>
    </source>
</evidence>
<dbReference type="RefSeq" id="WP_012872093.1">
    <property type="nucleotide sequence ID" value="NC_013523.1"/>
</dbReference>
<dbReference type="Gene3D" id="1.10.730.10">
    <property type="entry name" value="Isoleucyl-tRNA Synthetase, Domain 1"/>
    <property type="match status" value="1"/>
</dbReference>
<dbReference type="GO" id="GO:0005829">
    <property type="term" value="C:cytosol"/>
    <property type="evidence" value="ECO:0007669"/>
    <property type="project" value="TreeGrafter"/>
</dbReference>
<comment type="similarity">
    <text evidence="9 10">Belongs to the class-I aminoacyl-tRNA synthetase family. ValS type 1 subfamily.</text>
</comment>
<dbReference type="Pfam" id="PF08264">
    <property type="entry name" value="Anticodon_1"/>
    <property type="match status" value="1"/>
</dbReference>
<comment type="caution">
    <text evidence="10">Lacks conserved residue(s) required for the propagation of feature annotation.</text>
</comment>
<dbReference type="CDD" id="cd07962">
    <property type="entry name" value="Anticodon_Ia_Val"/>
    <property type="match status" value="1"/>
</dbReference>
<feature type="short sequence motif" description="'HIGH' region" evidence="10">
    <location>
        <begin position="51"/>
        <end position="61"/>
    </location>
</feature>
<dbReference type="KEGG" id="sti:Sthe_1612"/>
<proteinExistence type="inferred from homology"/>
<protein>
    <recommendedName>
        <fullName evidence="10">Valine--tRNA ligase</fullName>
        <ecNumber evidence="10">6.1.1.9</ecNumber>
    </recommendedName>
    <alternativeName>
        <fullName evidence="10">Valyl-tRNA synthetase</fullName>
        <shortName evidence="10">ValRS</shortName>
    </alternativeName>
</protein>
<dbReference type="FunFam" id="1.10.730.10:FF:000014">
    <property type="entry name" value="Valine--tRNA ligase"/>
    <property type="match status" value="1"/>
</dbReference>
<dbReference type="EMBL" id="CP001823">
    <property type="protein sequence ID" value="ACZ39046.1"/>
    <property type="molecule type" value="Genomic_DNA"/>
</dbReference>
<keyword evidence="3 10" id="KW-0547">Nucleotide-binding</keyword>
<dbReference type="GO" id="GO:0006438">
    <property type="term" value="P:valyl-tRNA aminoacylation"/>
    <property type="evidence" value="ECO:0007669"/>
    <property type="project" value="UniProtKB-UniRule"/>
</dbReference>
<dbReference type="FunFam" id="3.40.50.620:FF:000098">
    <property type="entry name" value="Valine--tRNA ligase"/>
    <property type="match status" value="1"/>
</dbReference>
<dbReference type="PRINTS" id="PR00986">
    <property type="entry name" value="TRNASYNTHVAL"/>
</dbReference>
<evidence type="ECO:0000313" key="15">
    <source>
        <dbReference type="Proteomes" id="UP000002027"/>
    </source>
</evidence>
<evidence type="ECO:0000313" key="14">
    <source>
        <dbReference type="EMBL" id="ACZ39046.1"/>
    </source>
</evidence>
<dbReference type="GO" id="GO:0002161">
    <property type="term" value="F:aminoacyl-tRNA deacylase activity"/>
    <property type="evidence" value="ECO:0007669"/>
    <property type="project" value="InterPro"/>
</dbReference>
<accession>D1C479</accession>
<dbReference type="SUPFAM" id="SSF50677">
    <property type="entry name" value="ValRS/IleRS/LeuRS editing domain"/>
    <property type="match status" value="1"/>
</dbReference>
<dbReference type="InterPro" id="IPR009080">
    <property type="entry name" value="tRNAsynth_Ia_anticodon-bd"/>
</dbReference>
<dbReference type="OrthoDB" id="9810365at2"/>
<dbReference type="FunFam" id="3.40.50.620:FF:000020">
    <property type="entry name" value="Valine--tRNA ligase, mitochondrial"/>
    <property type="match status" value="1"/>
</dbReference>
<feature type="binding site" evidence="10">
    <location>
        <position position="534"/>
    </location>
    <ligand>
        <name>ATP</name>
        <dbReference type="ChEBI" id="CHEBI:30616"/>
    </ligand>
</feature>
<dbReference type="EC" id="6.1.1.9" evidence="10"/>
<dbReference type="InterPro" id="IPR009008">
    <property type="entry name" value="Val/Leu/Ile-tRNA-synth_edit"/>
</dbReference>
<evidence type="ECO:0000256" key="5">
    <source>
        <dbReference type="ARBA" id="ARBA00022917"/>
    </source>
</evidence>
<dbReference type="Pfam" id="PF00133">
    <property type="entry name" value="tRNA-synt_1"/>
    <property type="match status" value="1"/>
</dbReference>
<dbReference type="NCBIfam" id="NF004349">
    <property type="entry name" value="PRK05729.1"/>
    <property type="match status" value="1"/>
</dbReference>
<dbReference type="Proteomes" id="UP000002027">
    <property type="component" value="Chromosome 1"/>
</dbReference>
<dbReference type="InterPro" id="IPR010978">
    <property type="entry name" value="tRNA-bd_arm"/>
</dbReference>
<evidence type="ECO:0000256" key="8">
    <source>
        <dbReference type="ARBA" id="ARBA00047552"/>
    </source>
</evidence>
<keyword evidence="6 10" id="KW-0175">Coiled coil</keyword>
<feature type="domain" description="Aminoacyl-tRNA synthetase class Ia" evidence="11">
    <location>
        <begin position="23"/>
        <end position="570"/>
    </location>
</feature>
<dbReference type="InterPro" id="IPR033705">
    <property type="entry name" value="Anticodon_Ia_Val"/>
</dbReference>
<dbReference type="HOGENOM" id="CLU_001493_0_2_0"/>
<dbReference type="InterPro" id="IPR002303">
    <property type="entry name" value="Valyl-tRNA_ligase"/>
</dbReference>
<feature type="domain" description="Methionyl/Valyl/Leucyl/Isoleucyl-tRNA synthetase anticodon-binding" evidence="12">
    <location>
        <begin position="621"/>
        <end position="764"/>
    </location>
</feature>
<feature type="domain" description="Valyl-tRNA synthetase tRNA-binding arm" evidence="13">
    <location>
        <begin position="828"/>
        <end position="893"/>
    </location>
</feature>
<evidence type="ECO:0000256" key="10">
    <source>
        <dbReference type="HAMAP-Rule" id="MF_02004"/>
    </source>
</evidence>
<organism evidence="14 15">
    <name type="scientific">Sphaerobacter thermophilus (strain ATCC 49802 / DSM 20745 / KCCM 41009 / NCIMB 13125 / S 6022)</name>
    <dbReference type="NCBI Taxonomy" id="479434"/>
    <lineage>
        <taxon>Bacteria</taxon>
        <taxon>Pseudomonadati</taxon>
        <taxon>Thermomicrobiota</taxon>
        <taxon>Thermomicrobia</taxon>
        <taxon>Sphaerobacterales</taxon>
        <taxon>Sphaerobacterineae</taxon>
        <taxon>Sphaerobacteraceae</taxon>
        <taxon>Sphaerobacter</taxon>
    </lineage>
</organism>
<keyword evidence="5 10" id="KW-0648">Protein biosynthesis</keyword>
<dbReference type="Gene3D" id="3.40.50.620">
    <property type="entry name" value="HUPs"/>
    <property type="match status" value="2"/>
</dbReference>
<dbReference type="InterPro" id="IPR037118">
    <property type="entry name" value="Val-tRNA_synth_C_sf"/>
</dbReference>
<reference evidence="15" key="1">
    <citation type="submission" date="2009-11" db="EMBL/GenBank/DDBJ databases">
        <title>The complete chromosome 1 of Sphaerobacter thermophilus DSM 20745.</title>
        <authorList>
            <person name="Lucas S."/>
            <person name="Copeland A."/>
            <person name="Lapidus A."/>
            <person name="Glavina del Rio T."/>
            <person name="Dalin E."/>
            <person name="Tice H."/>
            <person name="Bruce D."/>
            <person name="Goodwin L."/>
            <person name="Pitluck S."/>
            <person name="Kyrpides N."/>
            <person name="Mavromatis K."/>
            <person name="Ivanova N."/>
            <person name="Mikhailova N."/>
            <person name="LaButti K.M."/>
            <person name="Clum A."/>
            <person name="Sun H.I."/>
            <person name="Brettin T."/>
            <person name="Detter J.C."/>
            <person name="Han C."/>
            <person name="Larimer F."/>
            <person name="Land M."/>
            <person name="Hauser L."/>
            <person name="Markowitz V."/>
            <person name="Cheng J.F."/>
            <person name="Hugenholtz P."/>
            <person name="Woyke T."/>
            <person name="Wu D."/>
            <person name="Steenblock K."/>
            <person name="Schneider S."/>
            <person name="Pukall R."/>
            <person name="Goeker M."/>
            <person name="Klenk H.P."/>
            <person name="Eisen J.A."/>
        </authorList>
    </citation>
    <scope>NUCLEOTIDE SEQUENCE [LARGE SCALE GENOMIC DNA]</scope>
    <source>
        <strain evidence="15">ATCC 49802 / DSM 20745 / S 6022</strain>
    </source>
</reference>
<comment type="subunit">
    <text evidence="10">Monomer.</text>
</comment>
<dbReference type="InterPro" id="IPR001412">
    <property type="entry name" value="aa-tRNA-synth_I_CS"/>
</dbReference>
<dbReference type="FunFam" id="1.10.287.380:FF:000001">
    <property type="entry name" value="Valine--tRNA ligase"/>
    <property type="match status" value="1"/>
</dbReference>
<keyword evidence="2 10" id="KW-0436">Ligase</keyword>
<dbReference type="STRING" id="479434.Sthe_1612"/>
<keyword evidence="1 10" id="KW-0963">Cytoplasm</keyword>
<evidence type="ECO:0000256" key="9">
    <source>
        <dbReference type="ARBA" id="ARBA00060830"/>
    </source>
</evidence>
<dbReference type="PROSITE" id="PS00178">
    <property type="entry name" value="AA_TRNA_LIGASE_I"/>
    <property type="match status" value="1"/>
</dbReference>
<dbReference type="SUPFAM" id="SSF47323">
    <property type="entry name" value="Anticodon-binding domain of a subclass of class I aminoacyl-tRNA synthetases"/>
    <property type="match status" value="1"/>
</dbReference>
<dbReference type="eggNOG" id="COG0525">
    <property type="taxonomic scope" value="Bacteria"/>
</dbReference>
<evidence type="ECO:0000256" key="2">
    <source>
        <dbReference type="ARBA" id="ARBA00022598"/>
    </source>
</evidence>
<dbReference type="NCBIfam" id="TIGR00422">
    <property type="entry name" value="valS"/>
    <property type="match status" value="1"/>
</dbReference>
<evidence type="ECO:0000256" key="7">
    <source>
        <dbReference type="ARBA" id="ARBA00023146"/>
    </source>
</evidence>
<dbReference type="AlphaFoldDB" id="D1C479"/>
<dbReference type="FunFam" id="3.90.740.10:FF:000010">
    <property type="entry name" value="Valine--tRNA ligase"/>
    <property type="match status" value="1"/>
</dbReference>
<dbReference type="GO" id="GO:0005524">
    <property type="term" value="F:ATP binding"/>
    <property type="evidence" value="ECO:0007669"/>
    <property type="project" value="UniProtKB-UniRule"/>
</dbReference>
<dbReference type="PANTHER" id="PTHR11946">
    <property type="entry name" value="VALYL-TRNA SYNTHETASES"/>
    <property type="match status" value="1"/>
</dbReference>
<dbReference type="GO" id="GO:0004832">
    <property type="term" value="F:valine-tRNA ligase activity"/>
    <property type="evidence" value="ECO:0007669"/>
    <property type="project" value="UniProtKB-UniRule"/>
</dbReference>
<keyword evidence="15" id="KW-1185">Reference proteome</keyword>
<dbReference type="Gene3D" id="1.10.287.380">
    <property type="entry name" value="Valyl-tRNA synthetase, C-terminal domain"/>
    <property type="match status" value="1"/>
</dbReference>
<dbReference type="SUPFAM" id="SSF52374">
    <property type="entry name" value="Nucleotidylyl transferase"/>
    <property type="match status" value="1"/>
</dbReference>
<name>D1C479_SPHTD</name>
<comment type="function">
    <text evidence="10">Catalyzes the attachment of valine to tRNA(Val). As ValRS can inadvertently accommodate and process structurally similar amino acids such as threonine, to avoid such errors, it has a 'posttransfer' editing activity that hydrolyzes mischarged Thr-tRNA(Val) in a tRNA-dependent manner.</text>
</comment>
<comment type="domain">
    <text evidence="10">The C-terminal coiled-coil domain is crucial for aminoacylation activity.</text>
</comment>
<dbReference type="InterPro" id="IPR013155">
    <property type="entry name" value="M/V/L/I-tRNA-synth_anticd-bd"/>
</dbReference>
<evidence type="ECO:0000256" key="3">
    <source>
        <dbReference type="ARBA" id="ARBA00022741"/>
    </source>
</evidence>
<dbReference type="SUPFAM" id="SSF46589">
    <property type="entry name" value="tRNA-binding arm"/>
    <property type="match status" value="1"/>
</dbReference>
<evidence type="ECO:0000256" key="6">
    <source>
        <dbReference type="ARBA" id="ARBA00023054"/>
    </source>
</evidence>
<dbReference type="InterPro" id="IPR002300">
    <property type="entry name" value="aa-tRNA-synth_Ia"/>
</dbReference>